<dbReference type="SUPFAM" id="SSF53756">
    <property type="entry name" value="UDP-Glycosyltransferase/glycogen phosphorylase"/>
    <property type="match status" value="1"/>
</dbReference>
<sequence length="240" mass="27468">IIFIGILPFFRFKLPSKKPYVTIAPFATARTKMWNYKGNEGWQELVDYLKSKGYDVVNCSREPDGDRYFKIPKGVISKPEDTSIEERVFDIKHSEFFIGGSSGLYWVAHSLGVWSIMITGHTHEFFDGKKSKTVRVSLEKDENVCTGCWHNEEIDWKFDNWFCPLHQEDDFAGVPNLDPTSRKWECTKKITTEMIIDAVKEVESKKGKIDKVKENYISLGVNIGHDASTALCINGELISN</sequence>
<reference evidence="1" key="1">
    <citation type="submission" date="2018-05" db="EMBL/GenBank/DDBJ databases">
        <authorList>
            <person name="Lanie J.A."/>
            <person name="Ng W.-L."/>
            <person name="Kazmierczak K.M."/>
            <person name="Andrzejewski T.M."/>
            <person name="Davidsen T.M."/>
            <person name="Wayne K.J."/>
            <person name="Tettelin H."/>
            <person name="Glass J.I."/>
            <person name="Rusch D."/>
            <person name="Podicherti R."/>
            <person name="Tsui H.-C.T."/>
            <person name="Winkler M.E."/>
        </authorList>
    </citation>
    <scope>NUCLEOTIDE SEQUENCE</scope>
</reference>
<dbReference type="AlphaFoldDB" id="A0A383CFY4"/>
<protein>
    <submittedName>
        <fullName evidence="1">Uncharacterized protein</fullName>
    </submittedName>
</protein>
<dbReference type="InterPro" id="IPR002201">
    <property type="entry name" value="Glyco_trans_9"/>
</dbReference>
<organism evidence="1">
    <name type="scientific">marine metagenome</name>
    <dbReference type="NCBI Taxonomy" id="408172"/>
    <lineage>
        <taxon>unclassified sequences</taxon>
        <taxon>metagenomes</taxon>
        <taxon>ecological metagenomes</taxon>
    </lineage>
</organism>
<accession>A0A383CFY4</accession>
<proteinExistence type="predicted"/>
<feature type="non-terminal residue" evidence="1">
    <location>
        <position position="240"/>
    </location>
</feature>
<dbReference type="EMBL" id="UINC01208625">
    <property type="protein sequence ID" value="SVE31257.1"/>
    <property type="molecule type" value="Genomic_DNA"/>
</dbReference>
<dbReference type="Pfam" id="PF01075">
    <property type="entry name" value="Glyco_transf_9"/>
    <property type="match status" value="1"/>
</dbReference>
<name>A0A383CFY4_9ZZZZ</name>
<feature type="non-terminal residue" evidence="1">
    <location>
        <position position="1"/>
    </location>
</feature>
<dbReference type="Gene3D" id="3.40.50.2000">
    <property type="entry name" value="Glycogen Phosphorylase B"/>
    <property type="match status" value="1"/>
</dbReference>
<gene>
    <name evidence="1" type="ORF">METZ01_LOCUS484111</name>
</gene>
<dbReference type="GO" id="GO:0016757">
    <property type="term" value="F:glycosyltransferase activity"/>
    <property type="evidence" value="ECO:0007669"/>
    <property type="project" value="InterPro"/>
</dbReference>
<evidence type="ECO:0000313" key="1">
    <source>
        <dbReference type="EMBL" id="SVE31257.1"/>
    </source>
</evidence>